<comment type="caution">
    <text evidence="12">The sequence shown here is derived from an EMBL/GenBank/DDBJ whole genome shotgun (WGS) entry which is preliminary data.</text>
</comment>
<accession>A0A9P5N2E1</accession>
<dbReference type="Pfam" id="PF17146">
    <property type="entry name" value="PIN_6"/>
    <property type="match status" value="1"/>
</dbReference>
<dbReference type="Gene3D" id="6.20.210.10">
    <property type="entry name" value="Nin one binding (NOB1), Zn-ribbon-like"/>
    <property type="match status" value="1"/>
</dbReference>
<dbReference type="InterPro" id="IPR039907">
    <property type="entry name" value="NOB1"/>
</dbReference>
<dbReference type="Proteomes" id="UP000759537">
    <property type="component" value="Unassembled WGS sequence"/>
</dbReference>
<dbReference type="InterPro" id="IPR036283">
    <property type="entry name" value="NOB1_Zf-like_sf"/>
</dbReference>
<reference evidence="12" key="1">
    <citation type="submission" date="2019-10" db="EMBL/GenBank/DDBJ databases">
        <authorList>
            <consortium name="DOE Joint Genome Institute"/>
            <person name="Kuo A."/>
            <person name="Miyauchi S."/>
            <person name="Kiss E."/>
            <person name="Drula E."/>
            <person name="Kohler A."/>
            <person name="Sanchez-Garcia M."/>
            <person name="Andreopoulos B."/>
            <person name="Barry K.W."/>
            <person name="Bonito G."/>
            <person name="Buee M."/>
            <person name="Carver A."/>
            <person name="Chen C."/>
            <person name="Cichocki N."/>
            <person name="Clum A."/>
            <person name="Culley D."/>
            <person name="Crous P.W."/>
            <person name="Fauchery L."/>
            <person name="Girlanda M."/>
            <person name="Hayes R."/>
            <person name="Keri Z."/>
            <person name="LaButti K."/>
            <person name="Lipzen A."/>
            <person name="Lombard V."/>
            <person name="Magnuson J."/>
            <person name="Maillard F."/>
            <person name="Morin E."/>
            <person name="Murat C."/>
            <person name="Nolan M."/>
            <person name="Ohm R."/>
            <person name="Pangilinan J."/>
            <person name="Pereira M."/>
            <person name="Perotto S."/>
            <person name="Peter M."/>
            <person name="Riley R."/>
            <person name="Sitrit Y."/>
            <person name="Stielow B."/>
            <person name="Szollosi G."/>
            <person name="Zifcakova L."/>
            <person name="Stursova M."/>
            <person name="Spatafora J.W."/>
            <person name="Tedersoo L."/>
            <person name="Vaario L.-M."/>
            <person name="Yamada A."/>
            <person name="Yan M."/>
            <person name="Wang P."/>
            <person name="Xu J."/>
            <person name="Bruns T."/>
            <person name="Baldrian P."/>
            <person name="Vilgalys R."/>
            <person name="Henrissat B."/>
            <person name="Grigoriev I.V."/>
            <person name="Hibbett D."/>
            <person name="Nagy L.G."/>
            <person name="Martin F.M."/>
        </authorList>
    </citation>
    <scope>NUCLEOTIDE SEQUENCE</scope>
    <source>
        <strain evidence="12">Prilba</strain>
    </source>
</reference>
<dbReference type="InterPro" id="IPR033411">
    <property type="entry name" value="Ribonuclease_PIN"/>
</dbReference>
<dbReference type="GO" id="GO:0046872">
    <property type="term" value="F:metal ion binding"/>
    <property type="evidence" value="ECO:0007669"/>
    <property type="project" value="UniProtKB-UniRule"/>
</dbReference>
<evidence type="ECO:0000259" key="11">
    <source>
        <dbReference type="Pfam" id="PF17146"/>
    </source>
</evidence>
<feature type="compositionally biased region" description="Basic and acidic residues" evidence="9">
    <location>
        <begin position="151"/>
        <end position="166"/>
    </location>
</feature>
<evidence type="ECO:0000313" key="13">
    <source>
        <dbReference type="Proteomes" id="UP000759537"/>
    </source>
</evidence>
<evidence type="ECO:0000256" key="8">
    <source>
        <dbReference type="PIRSR" id="PIRSR037125-1"/>
    </source>
</evidence>
<feature type="binding site" evidence="8">
    <location>
        <position position="312"/>
    </location>
    <ligand>
        <name>Zn(2+)</name>
        <dbReference type="ChEBI" id="CHEBI:29105"/>
    </ligand>
</feature>
<evidence type="ECO:0000256" key="3">
    <source>
        <dbReference type="ARBA" id="ARBA00022723"/>
    </source>
</evidence>
<dbReference type="PANTHER" id="PTHR12814:SF2">
    <property type="entry name" value="RNA-BINDING PROTEIN NOB1"/>
    <property type="match status" value="1"/>
</dbReference>
<feature type="domain" description="Nin one binding (NOB1) Zn-ribbon-like" evidence="10">
    <location>
        <begin position="302"/>
        <end position="379"/>
    </location>
</feature>
<keyword evidence="4" id="KW-0378">Hydrolase</keyword>
<dbReference type="CDD" id="cd09876">
    <property type="entry name" value="PIN_Nob1-like"/>
    <property type="match status" value="1"/>
</dbReference>
<dbReference type="OrthoDB" id="446759at2759"/>
<evidence type="ECO:0000256" key="1">
    <source>
        <dbReference type="ARBA" id="ARBA00005858"/>
    </source>
</evidence>
<dbReference type="GO" id="GO:0030490">
    <property type="term" value="P:maturation of SSU-rRNA"/>
    <property type="evidence" value="ECO:0007669"/>
    <property type="project" value="TreeGrafter"/>
</dbReference>
<dbReference type="InterPro" id="IPR014881">
    <property type="entry name" value="NOB1_Zn-bd"/>
</dbReference>
<evidence type="ECO:0000256" key="6">
    <source>
        <dbReference type="ARBA" id="ARBA00023242"/>
    </source>
</evidence>
<evidence type="ECO:0000256" key="4">
    <source>
        <dbReference type="ARBA" id="ARBA00022801"/>
    </source>
</evidence>
<feature type="domain" description="Ribonuclease PIN" evidence="11">
    <location>
        <begin position="13"/>
        <end position="103"/>
    </location>
</feature>
<dbReference type="FunFam" id="3.40.50.1010:FF:000020">
    <property type="entry name" value="20S-pre-rRNA D-site endonuclease NOB1"/>
    <property type="match status" value="1"/>
</dbReference>
<proteinExistence type="inferred from homology"/>
<dbReference type="Pfam" id="PF08772">
    <property type="entry name" value="Zn_ribbon_NOB1"/>
    <property type="match status" value="1"/>
</dbReference>
<comment type="subcellular location">
    <subcellularLocation>
        <location evidence="7">Nucleus</location>
        <location evidence="7">Nucleolus</location>
    </subcellularLocation>
</comment>
<comment type="similarity">
    <text evidence="1 7">Belongs to the NOB1 family.</text>
</comment>
<comment type="function">
    <text evidence="7">Required for the synthesis of 40S ribosome subunits. Has a role in processing 20S pre-rRNA into the mature 18S rRNA, where it is required for cleavage at the 3' end of the mature 18S rRNA (D-site). Accompanies the 20S pre-rRNA from the nucleus to the cytoplasm.</text>
</comment>
<feature type="compositionally biased region" description="Polar residues" evidence="9">
    <location>
        <begin position="130"/>
        <end position="149"/>
    </location>
</feature>
<evidence type="ECO:0000256" key="7">
    <source>
        <dbReference type="PIRNR" id="PIRNR037125"/>
    </source>
</evidence>
<organism evidence="12 13">
    <name type="scientific">Russula ochroleuca</name>
    <dbReference type="NCBI Taxonomy" id="152965"/>
    <lineage>
        <taxon>Eukaryota</taxon>
        <taxon>Fungi</taxon>
        <taxon>Dikarya</taxon>
        <taxon>Basidiomycota</taxon>
        <taxon>Agaricomycotina</taxon>
        <taxon>Agaricomycetes</taxon>
        <taxon>Russulales</taxon>
        <taxon>Russulaceae</taxon>
        <taxon>Russula</taxon>
    </lineage>
</organism>
<evidence type="ECO:0000256" key="9">
    <source>
        <dbReference type="SAM" id="MobiDB-lite"/>
    </source>
</evidence>
<dbReference type="AlphaFoldDB" id="A0A9P5N2E1"/>
<keyword evidence="2" id="KW-0540">Nuclease</keyword>
<gene>
    <name evidence="12" type="ORF">DFH94DRAFT_714929</name>
</gene>
<feature type="region of interest" description="Disordered" evidence="9">
    <location>
        <begin position="110"/>
        <end position="166"/>
    </location>
</feature>
<evidence type="ECO:0000256" key="2">
    <source>
        <dbReference type="ARBA" id="ARBA00022722"/>
    </source>
</evidence>
<dbReference type="EMBL" id="WHVB01000003">
    <property type="protein sequence ID" value="KAF8484626.1"/>
    <property type="molecule type" value="Genomic_DNA"/>
</dbReference>
<dbReference type="GO" id="GO:0016787">
    <property type="term" value="F:hydrolase activity"/>
    <property type="evidence" value="ECO:0007669"/>
    <property type="project" value="UniProtKB-KW"/>
</dbReference>
<feature type="region of interest" description="Disordered" evidence="9">
    <location>
        <begin position="445"/>
        <end position="475"/>
    </location>
</feature>
<keyword evidence="3 7" id="KW-0479">Metal-binding</keyword>
<evidence type="ECO:0000313" key="12">
    <source>
        <dbReference type="EMBL" id="KAF8484626.1"/>
    </source>
</evidence>
<dbReference type="GO" id="GO:0030688">
    <property type="term" value="C:preribosome, small subunit precursor"/>
    <property type="evidence" value="ECO:0007669"/>
    <property type="project" value="TreeGrafter"/>
</dbReference>
<reference evidence="12" key="2">
    <citation type="journal article" date="2020" name="Nat. Commun.">
        <title>Large-scale genome sequencing of mycorrhizal fungi provides insights into the early evolution of symbiotic traits.</title>
        <authorList>
            <person name="Miyauchi S."/>
            <person name="Kiss E."/>
            <person name="Kuo A."/>
            <person name="Drula E."/>
            <person name="Kohler A."/>
            <person name="Sanchez-Garcia M."/>
            <person name="Morin E."/>
            <person name="Andreopoulos B."/>
            <person name="Barry K.W."/>
            <person name="Bonito G."/>
            <person name="Buee M."/>
            <person name="Carver A."/>
            <person name="Chen C."/>
            <person name="Cichocki N."/>
            <person name="Clum A."/>
            <person name="Culley D."/>
            <person name="Crous P.W."/>
            <person name="Fauchery L."/>
            <person name="Girlanda M."/>
            <person name="Hayes R.D."/>
            <person name="Keri Z."/>
            <person name="LaButti K."/>
            <person name="Lipzen A."/>
            <person name="Lombard V."/>
            <person name="Magnuson J."/>
            <person name="Maillard F."/>
            <person name="Murat C."/>
            <person name="Nolan M."/>
            <person name="Ohm R.A."/>
            <person name="Pangilinan J."/>
            <person name="Pereira M.F."/>
            <person name="Perotto S."/>
            <person name="Peter M."/>
            <person name="Pfister S."/>
            <person name="Riley R."/>
            <person name="Sitrit Y."/>
            <person name="Stielow J.B."/>
            <person name="Szollosi G."/>
            <person name="Zifcakova L."/>
            <person name="Stursova M."/>
            <person name="Spatafora J.W."/>
            <person name="Tedersoo L."/>
            <person name="Vaario L.M."/>
            <person name="Yamada A."/>
            <person name="Yan M."/>
            <person name="Wang P."/>
            <person name="Xu J."/>
            <person name="Bruns T."/>
            <person name="Baldrian P."/>
            <person name="Vilgalys R."/>
            <person name="Dunand C."/>
            <person name="Henrissat B."/>
            <person name="Grigoriev I.V."/>
            <person name="Hibbett D."/>
            <person name="Nagy L.G."/>
            <person name="Martin F.M."/>
        </authorList>
    </citation>
    <scope>NUCLEOTIDE SEQUENCE</scope>
    <source>
        <strain evidence="12">Prilba</strain>
    </source>
</reference>
<name>A0A9P5N2E1_9AGAM</name>
<sequence length="475" mass="51436">MSSSTPNPACRNLVLDAGPLLMLSPLRGLAETFVTVPQVLEELKDKRAREHFEKLGLIAGVNIKVQSPDPASLSHMIQFAKKTGDYSALSHADLCILALAYALDKAEREKLPQPSADEPSSSAGAGLSNAPAQNVADNATFSHTPQNADNAEDKGIEGDRDPEGDIEKVDDALESIERSLERLDVEVVPLEEHDSQEQPNTLAEAAPSADDSESPDVDAPSHPPPLYEDPVGEDDSEGEWITPENISLHKARALGLTPSEDGSVKGRNKDIIPVGCMTADFAMQNVLLQMDLSLVGMEGKKIQKVKTWVLRCHACFKICKDASKKFCPSCGNPTLLRASVTISSPSASSDAPAMQVHLKKNFQYRTRGTIYSIPAPKPGSAKTGSGEGLILREDQTEYMRAMKRVETQRQRDEKKLLSGAIASGGEGKLGVGNWMDPDWIPEIMTTGKGRSPKHADGMPTIGYGKKNPNERKRRK</sequence>
<feature type="binding site" evidence="8">
    <location>
        <position position="330"/>
    </location>
    <ligand>
        <name>Zn(2+)</name>
        <dbReference type="ChEBI" id="CHEBI:29105"/>
    </ligand>
</feature>
<dbReference type="GO" id="GO:0005730">
    <property type="term" value="C:nucleolus"/>
    <property type="evidence" value="ECO:0007669"/>
    <property type="project" value="UniProtKB-SubCell"/>
</dbReference>
<protein>
    <recommendedName>
        <fullName evidence="7">20S-pre-rRNA D-site endonuclease NOB1</fullName>
    </recommendedName>
</protein>
<keyword evidence="5 7" id="KW-0862">Zinc</keyword>
<keyword evidence="13" id="KW-1185">Reference proteome</keyword>
<feature type="compositionally biased region" description="Basic and acidic residues" evidence="9">
    <location>
        <begin position="187"/>
        <end position="196"/>
    </location>
</feature>
<evidence type="ECO:0000256" key="5">
    <source>
        <dbReference type="ARBA" id="ARBA00022833"/>
    </source>
</evidence>
<evidence type="ECO:0000259" key="10">
    <source>
        <dbReference type="Pfam" id="PF08772"/>
    </source>
</evidence>
<feature type="binding site" evidence="8">
    <location>
        <position position="327"/>
    </location>
    <ligand>
        <name>Zn(2+)</name>
        <dbReference type="ChEBI" id="CHEBI:29105"/>
    </ligand>
</feature>
<dbReference type="PANTHER" id="PTHR12814">
    <property type="entry name" value="RNA-BINDING PROTEIN NOB1"/>
    <property type="match status" value="1"/>
</dbReference>
<dbReference type="SUPFAM" id="SSF144206">
    <property type="entry name" value="NOB1 zinc finger-like"/>
    <property type="match status" value="1"/>
</dbReference>
<dbReference type="PIRSF" id="PIRSF037125">
    <property type="entry name" value="D-site_20S_pre-rRNA_nuclease"/>
    <property type="match status" value="1"/>
</dbReference>
<dbReference type="GO" id="GO:0004521">
    <property type="term" value="F:RNA endonuclease activity"/>
    <property type="evidence" value="ECO:0007669"/>
    <property type="project" value="UniProtKB-UniRule"/>
</dbReference>
<feature type="region of interest" description="Disordered" evidence="9">
    <location>
        <begin position="187"/>
        <end position="239"/>
    </location>
</feature>
<dbReference type="GO" id="GO:0005737">
    <property type="term" value="C:cytoplasm"/>
    <property type="evidence" value="ECO:0007669"/>
    <property type="project" value="UniProtKB-ARBA"/>
</dbReference>
<dbReference type="Gene3D" id="3.40.50.1010">
    <property type="entry name" value="5'-nuclease"/>
    <property type="match status" value="1"/>
</dbReference>
<keyword evidence="6 7" id="KW-0539">Nucleus</keyword>
<feature type="binding site" evidence="8">
    <location>
        <position position="315"/>
    </location>
    <ligand>
        <name>Zn(2+)</name>
        <dbReference type="ChEBI" id="CHEBI:29105"/>
    </ligand>
</feature>
<dbReference type="InterPro" id="IPR017117">
    <property type="entry name" value="Nob1_euk"/>
</dbReference>